<dbReference type="PRINTS" id="PR00118">
    <property type="entry name" value="BLACTAMASEA"/>
</dbReference>
<dbReference type="GO" id="GO:0046677">
    <property type="term" value="P:response to antibiotic"/>
    <property type="evidence" value="ECO:0007669"/>
    <property type="project" value="InterPro"/>
</dbReference>
<organism evidence="2 3">
    <name type="scientific">Mycolicibacterium chubuense</name>
    <name type="common">Mycobacterium chubuense</name>
    <dbReference type="NCBI Taxonomy" id="1800"/>
    <lineage>
        <taxon>Bacteria</taxon>
        <taxon>Bacillati</taxon>
        <taxon>Actinomycetota</taxon>
        <taxon>Actinomycetes</taxon>
        <taxon>Mycobacteriales</taxon>
        <taxon>Mycobacteriaceae</taxon>
        <taxon>Mycolicibacterium</taxon>
    </lineage>
</organism>
<evidence type="ECO:0000313" key="2">
    <source>
        <dbReference type="EMBL" id="KMO84474.1"/>
    </source>
</evidence>
<sequence length="100" mass="10639">MLAGDALDGAHRRQLDTWMRANETSSMRAGLPAGWSTADKTGSGGYGTTNDVGIAYGPQGQRWLLSIMTRAVGDDPEAPNMRELIGEVASVVVAELHQPQ</sequence>
<dbReference type="EMBL" id="JYNX01000015">
    <property type="protein sequence ID" value="KMO84474.1"/>
    <property type="molecule type" value="Genomic_DNA"/>
</dbReference>
<dbReference type="Gene3D" id="3.40.710.10">
    <property type="entry name" value="DD-peptidase/beta-lactamase superfamily"/>
    <property type="match status" value="1"/>
</dbReference>
<dbReference type="InterPro" id="IPR012338">
    <property type="entry name" value="Beta-lactam/transpept-like"/>
</dbReference>
<dbReference type="SUPFAM" id="SSF56601">
    <property type="entry name" value="beta-lactamase/transpeptidase-like"/>
    <property type="match status" value="1"/>
</dbReference>
<dbReference type="GO" id="GO:0030655">
    <property type="term" value="P:beta-lactam antibiotic catabolic process"/>
    <property type="evidence" value="ECO:0007669"/>
    <property type="project" value="InterPro"/>
</dbReference>
<name>A0A0J6WPH3_MYCCU</name>
<keyword evidence="3" id="KW-1185">Reference proteome</keyword>
<dbReference type="Pfam" id="PF13354">
    <property type="entry name" value="Beta-lactamase2"/>
    <property type="match status" value="1"/>
</dbReference>
<feature type="domain" description="Beta-lactamase class A catalytic" evidence="1">
    <location>
        <begin position="3"/>
        <end position="69"/>
    </location>
</feature>
<evidence type="ECO:0000259" key="1">
    <source>
        <dbReference type="Pfam" id="PF13354"/>
    </source>
</evidence>
<dbReference type="PANTHER" id="PTHR35333:SF3">
    <property type="entry name" value="BETA-LACTAMASE-TYPE TRANSPEPTIDASE FOLD CONTAINING PROTEIN"/>
    <property type="match status" value="1"/>
</dbReference>
<dbReference type="PANTHER" id="PTHR35333">
    <property type="entry name" value="BETA-LACTAMASE"/>
    <property type="match status" value="1"/>
</dbReference>
<dbReference type="EC" id="3.5.2.6" evidence="2"/>
<dbReference type="InterPro" id="IPR000871">
    <property type="entry name" value="Beta-lactam_class-A"/>
</dbReference>
<dbReference type="InterPro" id="IPR045155">
    <property type="entry name" value="Beta-lactam_cat"/>
</dbReference>
<gene>
    <name evidence="2" type="primary">blaF</name>
    <name evidence="2" type="ORF">MCHUDSM44219_00628</name>
</gene>
<proteinExistence type="predicted"/>
<comment type="caution">
    <text evidence="2">The sequence shown here is derived from an EMBL/GenBank/DDBJ whole genome shotgun (WGS) entry which is preliminary data.</text>
</comment>
<accession>A0A0J6WPH3</accession>
<reference evidence="2 3" key="1">
    <citation type="journal article" date="2015" name="Genome Biol. Evol.">
        <title>Characterization of Three Mycobacterium spp. with Potential Use in Bioremediation by Genome Sequencing and Comparative Genomics.</title>
        <authorList>
            <person name="Das S."/>
            <person name="Pettersson B.M."/>
            <person name="Behra P.R."/>
            <person name="Ramesh M."/>
            <person name="Dasgupta S."/>
            <person name="Bhattacharya A."/>
            <person name="Kirsebom L.A."/>
        </authorList>
    </citation>
    <scope>NUCLEOTIDE SEQUENCE [LARGE SCALE GENOMIC DNA]</scope>
    <source>
        <strain evidence="2 3">DSM 44219</strain>
    </source>
</reference>
<protein>
    <submittedName>
        <fullName evidence="2">Beta-lactamase</fullName>
        <ecNumber evidence="2">3.5.2.6</ecNumber>
    </submittedName>
</protein>
<keyword evidence="2" id="KW-0378">Hydrolase</keyword>
<dbReference type="AlphaFoldDB" id="A0A0J6WPH3"/>
<dbReference type="GO" id="GO:0008800">
    <property type="term" value="F:beta-lactamase activity"/>
    <property type="evidence" value="ECO:0007669"/>
    <property type="project" value="UniProtKB-EC"/>
</dbReference>
<evidence type="ECO:0000313" key="3">
    <source>
        <dbReference type="Proteomes" id="UP000036176"/>
    </source>
</evidence>
<dbReference type="Proteomes" id="UP000036176">
    <property type="component" value="Unassembled WGS sequence"/>
</dbReference>